<dbReference type="PANTHER" id="PTHR45833">
    <property type="entry name" value="METHIONINE SYNTHASE"/>
    <property type="match status" value="1"/>
</dbReference>
<dbReference type="GO" id="GO:0008705">
    <property type="term" value="F:methionine synthase activity"/>
    <property type="evidence" value="ECO:0007669"/>
    <property type="project" value="UniProtKB-EC"/>
</dbReference>
<keyword evidence="2" id="KW-0479">Metal-binding</keyword>
<dbReference type="Gene3D" id="1.10.1240.10">
    <property type="entry name" value="Methionine synthase domain"/>
    <property type="match status" value="1"/>
</dbReference>
<feature type="domain" description="B12-binding N-terminal" evidence="5">
    <location>
        <begin position="1"/>
        <end position="91"/>
    </location>
</feature>
<keyword evidence="6" id="KW-0489">Methyltransferase</keyword>
<dbReference type="AlphaFoldDB" id="F6BCL7"/>
<dbReference type="GO" id="GO:0046653">
    <property type="term" value="P:tetrahydrofolate metabolic process"/>
    <property type="evidence" value="ECO:0007669"/>
    <property type="project" value="TreeGrafter"/>
</dbReference>
<dbReference type="SUPFAM" id="SSF52242">
    <property type="entry name" value="Cobalamin (vitamin B12)-binding domain"/>
    <property type="match status" value="1"/>
</dbReference>
<dbReference type="InterPro" id="IPR036594">
    <property type="entry name" value="Meth_synthase_dom"/>
</dbReference>
<dbReference type="InterPro" id="IPR036724">
    <property type="entry name" value="Cobalamin-bd_sf"/>
</dbReference>
<evidence type="ECO:0000256" key="1">
    <source>
        <dbReference type="ARBA" id="ARBA00010854"/>
    </source>
</evidence>
<evidence type="ECO:0000259" key="5">
    <source>
        <dbReference type="PROSITE" id="PS51337"/>
    </source>
</evidence>
<feature type="domain" description="B12-binding" evidence="4">
    <location>
        <begin position="91"/>
        <end position="222"/>
    </location>
</feature>
<evidence type="ECO:0000313" key="6">
    <source>
        <dbReference type="EMBL" id="AEF96228.1"/>
    </source>
</evidence>
<sequence>MVSTDILNELSESVVNLDENRALKAANEALKAGIPAHIAIMDGLCKGMKIVGDKYEKKEYFVPEVLIASNVMNKAIDVLKPHVKLDKDDIPAKVVIGVVEGDIHEIGKNIVAMMLEAGGFEVHDLGRNVPCEKFVDYAIEINADIIVMSTMMTTTMYNMKKVIDVLKERGVRDKFIVMIGGGPVSSAFAKEIGADAYTDNANEALKVAKELYKKRKGKNIKQ</sequence>
<dbReference type="InterPro" id="IPR003759">
    <property type="entry name" value="Cbl-bd_cap"/>
</dbReference>
<dbReference type="GO" id="GO:0050667">
    <property type="term" value="P:homocysteine metabolic process"/>
    <property type="evidence" value="ECO:0007669"/>
    <property type="project" value="TreeGrafter"/>
</dbReference>
<protein>
    <submittedName>
        <fullName evidence="6">Methyltransferase cognate corrinoid protein</fullName>
        <ecNumber evidence="6">2.1.1.13</ecNumber>
    </submittedName>
</protein>
<dbReference type="CDD" id="cd02070">
    <property type="entry name" value="corrinoid_protein_B12-BD"/>
    <property type="match status" value="1"/>
</dbReference>
<organism evidence="7">
    <name type="scientific">Methanotorris igneus (strain DSM 5666 / JCM 11834 / Kol 5)</name>
    <dbReference type="NCBI Taxonomy" id="880724"/>
    <lineage>
        <taxon>Archaea</taxon>
        <taxon>Methanobacteriati</taxon>
        <taxon>Methanobacteriota</taxon>
        <taxon>Methanomada group</taxon>
        <taxon>Methanococci</taxon>
        <taxon>Methanococcales</taxon>
        <taxon>Methanocaldococcaceae</taxon>
        <taxon>Methanotorris</taxon>
    </lineage>
</organism>
<dbReference type="SMART" id="SM01018">
    <property type="entry name" value="B12-binding_2"/>
    <property type="match status" value="1"/>
</dbReference>
<proteinExistence type="inferred from homology"/>
<dbReference type="HOGENOM" id="CLU_082102_2_0_2"/>
<evidence type="ECO:0000313" key="7">
    <source>
        <dbReference type="Proteomes" id="UP000009227"/>
    </source>
</evidence>
<accession>F6BCL7</accession>
<dbReference type="GeneID" id="10643518"/>
<dbReference type="GO" id="GO:0031419">
    <property type="term" value="F:cobalamin binding"/>
    <property type="evidence" value="ECO:0007669"/>
    <property type="project" value="InterPro"/>
</dbReference>
<dbReference type="GO" id="GO:0005829">
    <property type="term" value="C:cytosol"/>
    <property type="evidence" value="ECO:0007669"/>
    <property type="project" value="TreeGrafter"/>
</dbReference>
<dbReference type="RefSeq" id="WP_013798831.1">
    <property type="nucleotide sequence ID" value="NC_015562.1"/>
</dbReference>
<keyword evidence="3" id="KW-0170">Cobalt</keyword>
<evidence type="ECO:0000256" key="3">
    <source>
        <dbReference type="ARBA" id="ARBA00023285"/>
    </source>
</evidence>
<dbReference type="EMBL" id="CP002737">
    <property type="protein sequence ID" value="AEF96228.1"/>
    <property type="molecule type" value="Genomic_DNA"/>
</dbReference>
<keyword evidence="6" id="KW-0808">Transferase</keyword>
<gene>
    <name evidence="6" type="ordered locus">Metig_0678</name>
</gene>
<dbReference type="Pfam" id="PF02607">
    <property type="entry name" value="B12-binding_2"/>
    <property type="match status" value="1"/>
</dbReference>
<dbReference type="PROSITE" id="PS51332">
    <property type="entry name" value="B12_BINDING"/>
    <property type="match status" value="1"/>
</dbReference>
<evidence type="ECO:0000256" key="2">
    <source>
        <dbReference type="ARBA" id="ARBA00022723"/>
    </source>
</evidence>
<dbReference type="PANTHER" id="PTHR45833:SF1">
    <property type="entry name" value="METHIONINE SYNTHASE"/>
    <property type="match status" value="1"/>
</dbReference>
<dbReference type="FunFam" id="3.40.50.280:FF:000003">
    <property type="entry name" value="Dimethylamine methyltransferase corrinoid protein"/>
    <property type="match status" value="1"/>
</dbReference>
<dbReference type="InterPro" id="IPR006158">
    <property type="entry name" value="Cobalamin-bd"/>
</dbReference>
<dbReference type="PROSITE" id="PS51337">
    <property type="entry name" value="B12_BINDING_NTER"/>
    <property type="match status" value="1"/>
</dbReference>
<dbReference type="KEGG" id="mig:Metig_0678"/>
<dbReference type="GO" id="GO:0032259">
    <property type="term" value="P:methylation"/>
    <property type="evidence" value="ECO:0007669"/>
    <property type="project" value="UniProtKB-KW"/>
</dbReference>
<name>F6BCL7_METIK</name>
<reference evidence="6 7" key="1">
    <citation type="submission" date="2011-05" db="EMBL/GenBank/DDBJ databases">
        <title>Complete sequence of Methanotorris igneus Kol 5.</title>
        <authorList>
            <consortium name="US DOE Joint Genome Institute"/>
            <person name="Lucas S."/>
            <person name="Han J."/>
            <person name="Lapidus A."/>
            <person name="Cheng J.-F."/>
            <person name="Goodwin L."/>
            <person name="Pitluck S."/>
            <person name="Peters L."/>
            <person name="Mikhailova N."/>
            <person name="Chertkov O."/>
            <person name="Han C."/>
            <person name="Tapia R."/>
            <person name="Land M."/>
            <person name="Hauser L."/>
            <person name="Kyrpides N."/>
            <person name="Ivanova N."/>
            <person name="Pagani I."/>
            <person name="Sieprawska-Lupa M."/>
            <person name="Whitman W."/>
            <person name="Woyke T."/>
        </authorList>
    </citation>
    <scope>NUCLEOTIDE SEQUENCE [LARGE SCALE GENOMIC DNA]</scope>
    <source>
        <strain evidence="7">DSM 5666 / JCM 11834 / Kol 5</strain>
    </source>
</reference>
<dbReference type="Pfam" id="PF02310">
    <property type="entry name" value="B12-binding"/>
    <property type="match status" value="1"/>
</dbReference>
<evidence type="ECO:0000259" key="4">
    <source>
        <dbReference type="PROSITE" id="PS51332"/>
    </source>
</evidence>
<dbReference type="EC" id="2.1.1.13" evidence="6"/>
<dbReference type="Gene3D" id="3.40.50.280">
    <property type="entry name" value="Cobalamin-binding domain"/>
    <property type="match status" value="1"/>
</dbReference>
<dbReference type="SUPFAM" id="SSF47644">
    <property type="entry name" value="Methionine synthase domain"/>
    <property type="match status" value="1"/>
</dbReference>
<dbReference type="InterPro" id="IPR050554">
    <property type="entry name" value="Met_Synthase/Corrinoid"/>
</dbReference>
<dbReference type="GO" id="GO:0046872">
    <property type="term" value="F:metal ion binding"/>
    <property type="evidence" value="ECO:0007669"/>
    <property type="project" value="UniProtKB-KW"/>
</dbReference>
<keyword evidence="7" id="KW-1185">Reference proteome</keyword>
<comment type="similarity">
    <text evidence="1">Belongs to the methylamine corrinoid protein family.</text>
</comment>
<dbReference type="Proteomes" id="UP000009227">
    <property type="component" value="Chromosome"/>
</dbReference>
<dbReference type="STRING" id="880724.Metig_0678"/>